<evidence type="ECO:0000256" key="1">
    <source>
        <dbReference type="SAM" id="Phobius"/>
    </source>
</evidence>
<dbReference type="Proteomes" id="UP000286268">
    <property type="component" value="Chromosome"/>
</dbReference>
<feature type="transmembrane region" description="Helical" evidence="1">
    <location>
        <begin position="121"/>
        <end position="143"/>
    </location>
</feature>
<dbReference type="KEGG" id="cmah:C1I91_16600"/>
<proteinExistence type="predicted"/>
<dbReference type="RefSeq" id="WP_128213853.1">
    <property type="nucleotide sequence ID" value="NZ_CP025746.1"/>
</dbReference>
<evidence type="ECO:0000313" key="2">
    <source>
        <dbReference type="EMBL" id="QAA33125.1"/>
    </source>
</evidence>
<keyword evidence="1" id="KW-0472">Membrane</keyword>
<sequence>MKYNRGLMNQVFVLLGALGYLGLAYLPIEFKSIFFIASTFVTIVYLAQSIRKGYGKLHIVMSLLALLLFISLFIHYLVICKYIELSYVDNYTYVFSTIAFVSMFIIAAVNYFKNVGKRESFFMKILIIILIILLILLLILVVLKRYNFLPN</sequence>
<feature type="transmembrane region" description="Helical" evidence="1">
    <location>
        <begin position="7"/>
        <end position="26"/>
    </location>
</feature>
<keyword evidence="3" id="KW-1185">Reference proteome</keyword>
<dbReference type="AlphaFoldDB" id="A0A410DVN2"/>
<feature type="transmembrane region" description="Helical" evidence="1">
    <location>
        <begin position="32"/>
        <end position="50"/>
    </location>
</feature>
<feature type="transmembrane region" description="Helical" evidence="1">
    <location>
        <begin position="57"/>
        <end position="79"/>
    </location>
</feature>
<reference evidence="2 3" key="1">
    <citation type="submission" date="2018-01" db="EMBL/GenBank/DDBJ databases">
        <title>Genome Sequencing and Assembly of Anaerobacter polyendosporus strain CT4.</title>
        <authorList>
            <person name="Tachaapaikoon C."/>
            <person name="Sutheeworapong S."/>
            <person name="Jenjaroenpun P."/>
            <person name="Wongsurawat T."/>
            <person name="Nookeaw I."/>
            <person name="Cheawchanlertfa P."/>
            <person name="Kosugi A."/>
            <person name="Cheevadhanarak S."/>
            <person name="Ratanakhanokchai K."/>
        </authorList>
    </citation>
    <scope>NUCLEOTIDE SEQUENCE [LARGE SCALE GENOMIC DNA]</scope>
    <source>
        <strain evidence="2 3">CT4</strain>
    </source>
</reference>
<protein>
    <submittedName>
        <fullName evidence="2">Uncharacterized protein</fullName>
    </submittedName>
</protein>
<keyword evidence="1" id="KW-0812">Transmembrane</keyword>
<feature type="transmembrane region" description="Helical" evidence="1">
    <location>
        <begin position="91"/>
        <end position="109"/>
    </location>
</feature>
<dbReference type="EMBL" id="CP025746">
    <property type="protein sequence ID" value="QAA33125.1"/>
    <property type="molecule type" value="Genomic_DNA"/>
</dbReference>
<evidence type="ECO:0000313" key="3">
    <source>
        <dbReference type="Proteomes" id="UP000286268"/>
    </source>
</evidence>
<gene>
    <name evidence="2" type="ORF">C1I91_16600</name>
</gene>
<accession>A0A410DVN2</accession>
<name>A0A410DVN2_9CLOT</name>
<keyword evidence="1" id="KW-1133">Transmembrane helix</keyword>
<organism evidence="2 3">
    <name type="scientific">Clostridium manihotivorum</name>
    <dbReference type="NCBI Taxonomy" id="2320868"/>
    <lineage>
        <taxon>Bacteria</taxon>
        <taxon>Bacillati</taxon>
        <taxon>Bacillota</taxon>
        <taxon>Clostridia</taxon>
        <taxon>Eubacteriales</taxon>
        <taxon>Clostridiaceae</taxon>
        <taxon>Clostridium</taxon>
    </lineage>
</organism>